<evidence type="ECO:0000259" key="2">
    <source>
        <dbReference type="SMART" id="SM00065"/>
    </source>
</evidence>
<name>A0ABX8BJV7_9ACTN</name>
<dbReference type="InterPro" id="IPR003018">
    <property type="entry name" value="GAF"/>
</dbReference>
<evidence type="ECO:0000313" key="4">
    <source>
        <dbReference type="Proteomes" id="UP000676079"/>
    </source>
</evidence>
<dbReference type="Pfam" id="PF13185">
    <property type="entry name" value="GAF_2"/>
    <property type="match status" value="1"/>
</dbReference>
<sequence length="566" mass="61105">MEHTMRRSREDLLRVLLDTATDLAALRDVEAVLQAIVRRTRAVVGADMAYISLNDPERGDTYIRQSDGVTTPAYRALRMPLGVGVLGQVATGLAPFQTTGYLDDASVVHDPEVDEIVRAEAVETIMGAPLTVAGRVIGALIVAERRARRFGPEEVSCVESIAKQAAVAIDNSLRFEETARQAELFNAEHKRSAAELQLATRILELDRRLLDAVMVSPDVGRVLTVGRGALDDDLYLRDTTGALIATTADPAGGVPESGTAVAVTAAAETLGSLHTGPVLGADGRALLERVAVHAALALLFSRAEEDTDLRGQDELIDDLLSGTGLPHDRLERRMRRWGLHTDDRLWCVALDVPAAQARRYRQVLRSALGRTVMTAHSDHLCLVTASPDWENRLRTAFAGQGRPLRAGAAGPVTAPGDLPDAHRRASLALGSLITLDRDGVLDGDRLGMVHAILDLARTGGLPESLTRGIDPLLAYDRERGTELARTAFYYLETDGSVARVAELLHLHRNTVRQRLTRIGALLGPGWDASPRRLETHLALQVRDAQVGLRRPGGTARRTDPGPVPPG</sequence>
<dbReference type="PANTHER" id="PTHR33744">
    <property type="entry name" value="CARBOHYDRATE DIACID REGULATOR"/>
    <property type="match status" value="1"/>
</dbReference>
<dbReference type="InterPro" id="IPR025736">
    <property type="entry name" value="PucR_C-HTH_dom"/>
</dbReference>
<dbReference type="Pfam" id="PF13556">
    <property type="entry name" value="HTH_30"/>
    <property type="match status" value="1"/>
</dbReference>
<gene>
    <name evidence="3" type="ORF">KGD84_29375</name>
</gene>
<dbReference type="RefSeq" id="WP_220563608.1">
    <property type="nucleotide sequence ID" value="NZ_CP074133.1"/>
</dbReference>
<dbReference type="InterPro" id="IPR041522">
    <property type="entry name" value="CdaR_GGDEF"/>
</dbReference>
<organism evidence="3 4">
    <name type="scientific">Nocardiopsis changdeensis</name>
    <dbReference type="NCBI Taxonomy" id="2831969"/>
    <lineage>
        <taxon>Bacteria</taxon>
        <taxon>Bacillati</taxon>
        <taxon>Actinomycetota</taxon>
        <taxon>Actinomycetes</taxon>
        <taxon>Streptosporangiales</taxon>
        <taxon>Nocardiopsidaceae</taxon>
        <taxon>Nocardiopsis</taxon>
    </lineage>
</organism>
<dbReference type="InterPro" id="IPR029016">
    <property type="entry name" value="GAF-like_dom_sf"/>
</dbReference>
<evidence type="ECO:0000256" key="1">
    <source>
        <dbReference type="ARBA" id="ARBA00006754"/>
    </source>
</evidence>
<dbReference type="EMBL" id="CP074133">
    <property type="protein sequence ID" value="QUX22391.1"/>
    <property type="molecule type" value="Genomic_DNA"/>
</dbReference>
<dbReference type="InterPro" id="IPR051448">
    <property type="entry name" value="CdaR-like_regulators"/>
</dbReference>
<dbReference type="InterPro" id="IPR042070">
    <property type="entry name" value="PucR_C-HTH_sf"/>
</dbReference>
<reference evidence="3 4" key="1">
    <citation type="submission" date="2021-05" db="EMBL/GenBank/DDBJ databases">
        <title>Direct Submission.</title>
        <authorList>
            <person name="Li K."/>
            <person name="Gao J."/>
        </authorList>
    </citation>
    <scope>NUCLEOTIDE SEQUENCE [LARGE SCALE GENOMIC DNA]</scope>
    <source>
        <strain evidence="3 4">Mg02</strain>
    </source>
</reference>
<dbReference type="SUPFAM" id="SSF55781">
    <property type="entry name" value="GAF domain-like"/>
    <property type="match status" value="1"/>
</dbReference>
<evidence type="ECO:0000313" key="3">
    <source>
        <dbReference type="EMBL" id="QUX22391.1"/>
    </source>
</evidence>
<protein>
    <submittedName>
        <fullName evidence="3">Helix-turn-helix domain-containing protein</fullName>
    </submittedName>
</protein>
<comment type="similarity">
    <text evidence="1">Belongs to the CdaR family.</text>
</comment>
<dbReference type="PANTHER" id="PTHR33744:SF1">
    <property type="entry name" value="DNA-BINDING TRANSCRIPTIONAL ACTIVATOR ADER"/>
    <property type="match status" value="1"/>
</dbReference>
<proteinExistence type="inferred from homology"/>
<dbReference type="SMART" id="SM00065">
    <property type="entry name" value="GAF"/>
    <property type="match status" value="1"/>
</dbReference>
<dbReference type="Proteomes" id="UP000676079">
    <property type="component" value="Chromosome"/>
</dbReference>
<dbReference type="Gene3D" id="1.10.10.2840">
    <property type="entry name" value="PucR C-terminal helix-turn-helix domain"/>
    <property type="match status" value="1"/>
</dbReference>
<accession>A0ABX8BJV7</accession>
<feature type="domain" description="GAF" evidence="2">
    <location>
        <begin position="28"/>
        <end position="179"/>
    </location>
</feature>
<keyword evidence="4" id="KW-1185">Reference proteome</keyword>
<dbReference type="Gene3D" id="3.30.450.40">
    <property type="match status" value="1"/>
</dbReference>
<dbReference type="Pfam" id="PF17853">
    <property type="entry name" value="GGDEF_2"/>
    <property type="match status" value="1"/>
</dbReference>